<dbReference type="OrthoDB" id="1223654at2"/>
<gene>
    <name evidence="2" type="ORF">CRI93_04515</name>
</gene>
<protein>
    <recommendedName>
        <fullName evidence="4">Carboxypeptidase-like regulatory domain-containing protein</fullName>
    </recommendedName>
</protein>
<dbReference type="Gene3D" id="2.60.40.1120">
    <property type="entry name" value="Carboxypeptidase-like, regulatory domain"/>
    <property type="match status" value="1"/>
</dbReference>
<evidence type="ECO:0008006" key="4">
    <source>
        <dbReference type="Google" id="ProtNLM"/>
    </source>
</evidence>
<dbReference type="EMBL" id="PDEP01000003">
    <property type="protein sequence ID" value="PEN08382.1"/>
    <property type="molecule type" value="Genomic_DNA"/>
</dbReference>
<dbReference type="AlphaFoldDB" id="A0A2H3P2I7"/>
<keyword evidence="1" id="KW-0812">Transmembrane</keyword>
<dbReference type="InterPro" id="IPR008969">
    <property type="entry name" value="CarboxyPept-like_regulatory"/>
</dbReference>
<evidence type="ECO:0000256" key="1">
    <source>
        <dbReference type="SAM" id="Phobius"/>
    </source>
</evidence>
<evidence type="ECO:0000313" key="2">
    <source>
        <dbReference type="EMBL" id="PEN08382.1"/>
    </source>
</evidence>
<comment type="caution">
    <text evidence="2">The sequence shown here is derived from an EMBL/GenBank/DDBJ whole genome shotgun (WGS) entry which is preliminary data.</text>
</comment>
<dbReference type="Proteomes" id="UP000221024">
    <property type="component" value="Unassembled WGS sequence"/>
</dbReference>
<keyword evidence="3" id="KW-1185">Reference proteome</keyword>
<proteinExistence type="predicted"/>
<feature type="transmembrane region" description="Helical" evidence="1">
    <location>
        <begin position="54"/>
        <end position="74"/>
    </location>
</feature>
<reference evidence="2 3" key="1">
    <citation type="submission" date="2017-10" db="EMBL/GenBank/DDBJ databases">
        <title>Draft genome of Longimonas halophila.</title>
        <authorList>
            <person name="Goh K.M."/>
            <person name="Shamsir M.S."/>
            <person name="Lim S.W."/>
        </authorList>
    </citation>
    <scope>NUCLEOTIDE SEQUENCE [LARGE SCALE GENOMIC DNA]</scope>
    <source>
        <strain evidence="2 3">KCTC 42399</strain>
    </source>
</reference>
<keyword evidence="1" id="KW-0472">Membrane</keyword>
<dbReference type="Pfam" id="PF13715">
    <property type="entry name" value="CarbopepD_reg_2"/>
    <property type="match status" value="1"/>
</dbReference>
<evidence type="ECO:0000313" key="3">
    <source>
        <dbReference type="Proteomes" id="UP000221024"/>
    </source>
</evidence>
<organism evidence="2 3">
    <name type="scientific">Longimonas halophila</name>
    <dbReference type="NCBI Taxonomy" id="1469170"/>
    <lineage>
        <taxon>Bacteria</taxon>
        <taxon>Pseudomonadati</taxon>
        <taxon>Rhodothermota</taxon>
        <taxon>Rhodothermia</taxon>
        <taxon>Rhodothermales</taxon>
        <taxon>Salisaetaceae</taxon>
        <taxon>Longimonas</taxon>
    </lineage>
</organism>
<keyword evidence="1" id="KW-1133">Transmembrane helix</keyword>
<name>A0A2H3P2I7_9BACT</name>
<sequence>MQPVPGATVLRSLTPARARDMRTGRRSPAPAPCIFPPSRSIEPLLSLFAVDAMLFHRALVSGLLFVGLFALFILPTSSGQLRGTATLVGIVTDAETGEPLAGANVIIAGSTRGAAADANGRYEIRNVPIGAQRLYVSVVGYEAGTRNLNLREPGIVVTDFALTPAPIEIGEVVVEAERDEQWMRRFERFKEAFIGETPNAEQVEILNPEVLSFSGRLSNLTAYAAETLEIENQALGYRLTYFLKEFQTTRSRTRWDGEPLFEALDGSIQEQAAWDRQRRQAYLGSFHHLMLALLADQLEEQQFRLYMRPMTSTPAVSDGPFAPAPQLSGQRFPLNDVSEILEPGATDNERVLDFEGAVEIVYTGATESEAYRAWLQSRGQQGGVRLGERFQTSQIWLERGPATIDYKGDIVDPYGVTRSGYFAFKRIADQLPKEYRPWR</sequence>
<dbReference type="SUPFAM" id="SSF49464">
    <property type="entry name" value="Carboxypeptidase regulatory domain-like"/>
    <property type="match status" value="1"/>
</dbReference>
<accession>A0A2H3P2I7</accession>